<name>X1P6Y0_9ZZZZ</name>
<evidence type="ECO:0008006" key="2">
    <source>
        <dbReference type="Google" id="ProtNLM"/>
    </source>
</evidence>
<accession>X1P6Y0</accession>
<comment type="caution">
    <text evidence="1">The sequence shown here is derived from an EMBL/GenBank/DDBJ whole genome shotgun (WGS) entry which is preliminary data.</text>
</comment>
<reference evidence="1" key="1">
    <citation type="journal article" date="2014" name="Front. Microbiol.">
        <title>High frequency of phylogenetically diverse reductive dehalogenase-homologous genes in deep subseafloor sedimentary metagenomes.</title>
        <authorList>
            <person name="Kawai M."/>
            <person name="Futagami T."/>
            <person name="Toyoda A."/>
            <person name="Takaki Y."/>
            <person name="Nishi S."/>
            <person name="Hori S."/>
            <person name="Arai W."/>
            <person name="Tsubouchi T."/>
            <person name="Morono Y."/>
            <person name="Uchiyama I."/>
            <person name="Ito T."/>
            <person name="Fujiyama A."/>
            <person name="Inagaki F."/>
            <person name="Takami H."/>
        </authorList>
    </citation>
    <scope>NUCLEOTIDE SEQUENCE</scope>
    <source>
        <strain evidence="1">Expedition CK06-06</strain>
    </source>
</reference>
<dbReference type="EMBL" id="BARV01041578">
    <property type="protein sequence ID" value="GAI52047.1"/>
    <property type="molecule type" value="Genomic_DNA"/>
</dbReference>
<feature type="non-terminal residue" evidence="1">
    <location>
        <position position="135"/>
    </location>
</feature>
<dbReference type="AlphaFoldDB" id="X1P6Y0"/>
<evidence type="ECO:0000313" key="1">
    <source>
        <dbReference type="EMBL" id="GAI52047.1"/>
    </source>
</evidence>
<proteinExistence type="predicted"/>
<sequence>MQLHNCIFIGVWHAYTPASAIDSTASPQLIISKCRFLGAFTGDVIDIGAGDISGTKIVDNEIIGGVNDGIVVSGVATIGTDSVGGAMSRGLIADNKIQVADKVIDTRTVSVFNCYNNVCISGEAIGASSYVIDLT</sequence>
<gene>
    <name evidence="1" type="ORF">S06H3_62877</name>
</gene>
<organism evidence="1">
    <name type="scientific">marine sediment metagenome</name>
    <dbReference type="NCBI Taxonomy" id="412755"/>
    <lineage>
        <taxon>unclassified sequences</taxon>
        <taxon>metagenomes</taxon>
        <taxon>ecological metagenomes</taxon>
    </lineage>
</organism>
<protein>
    <recommendedName>
        <fullName evidence="2">Right handed beta helix domain-containing protein</fullName>
    </recommendedName>
</protein>